<sequence>MRNQQNSEYIACILFSKYDIFAFLHLVTYKCDHSNSPIFKISKIFLSCNAVLFTIFTFCGITSYTNLPLVRPQQKSFWFLMISDQLVFFNNALLILVLATKTKTQLLEFSSWTRFFEHPQSYNLLRIIHHSDIRKIKIARTVSIILPLTIYFFISVYYVFSYDYLPFSFLRKPFLCMCYVLQTKRVYDLNQTVFLTGILLKNFKTYLVTSLTKNLQRNVEEEFKKCYSFVRHLNTTVYLFMETTKFVLYVWSFIAVVSLILNFFLLIKYNDYSFYIMLVLQIRNGHIICGILSFLFRTQDDVNRTVSFYFLRENVDLSS</sequence>
<proteinExistence type="predicted"/>
<feature type="transmembrane region" description="Helical" evidence="1">
    <location>
        <begin position="246"/>
        <end position="267"/>
    </location>
</feature>
<keyword evidence="1" id="KW-0812">Transmembrane</keyword>
<keyword evidence="1" id="KW-0472">Membrane</keyword>
<organism evidence="2 3">
    <name type="scientific">Zophobas morio</name>
    <dbReference type="NCBI Taxonomy" id="2755281"/>
    <lineage>
        <taxon>Eukaryota</taxon>
        <taxon>Metazoa</taxon>
        <taxon>Ecdysozoa</taxon>
        <taxon>Arthropoda</taxon>
        <taxon>Hexapoda</taxon>
        <taxon>Insecta</taxon>
        <taxon>Pterygota</taxon>
        <taxon>Neoptera</taxon>
        <taxon>Endopterygota</taxon>
        <taxon>Coleoptera</taxon>
        <taxon>Polyphaga</taxon>
        <taxon>Cucujiformia</taxon>
        <taxon>Tenebrionidae</taxon>
        <taxon>Zophobas</taxon>
    </lineage>
</organism>
<feature type="transmembrane region" description="Helical" evidence="1">
    <location>
        <begin position="44"/>
        <end position="65"/>
    </location>
</feature>
<keyword evidence="3" id="KW-1185">Reference proteome</keyword>
<keyword evidence="1" id="KW-1133">Transmembrane helix</keyword>
<name>A0AA38IZ60_9CUCU</name>
<evidence type="ECO:0000256" key="1">
    <source>
        <dbReference type="SAM" id="Phobius"/>
    </source>
</evidence>
<comment type="caution">
    <text evidence="2">The sequence shown here is derived from an EMBL/GenBank/DDBJ whole genome shotgun (WGS) entry which is preliminary data.</text>
</comment>
<evidence type="ECO:0000313" key="3">
    <source>
        <dbReference type="Proteomes" id="UP001168821"/>
    </source>
</evidence>
<dbReference type="Proteomes" id="UP001168821">
    <property type="component" value="Unassembled WGS sequence"/>
</dbReference>
<feature type="transmembrane region" description="Helical" evidence="1">
    <location>
        <begin position="77"/>
        <end position="99"/>
    </location>
</feature>
<dbReference type="EMBL" id="JALNTZ010000002">
    <property type="protein sequence ID" value="KAJ3663991.1"/>
    <property type="molecule type" value="Genomic_DNA"/>
</dbReference>
<accession>A0AA38IZ60</accession>
<reference evidence="2" key="1">
    <citation type="journal article" date="2023" name="G3 (Bethesda)">
        <title>Whole genome assemblies of Zophobas morio and Tenebrio molitor.</title>
        <authorList>
            <person name="Kaur S."/>
            <person name="Stinson S.A."/>
            <person name="diCenzo G.C."/>
        </authorList>
    </citation>
    <scope>NUCLEOTIDE SEQUENCE</scope>
    <source>
        <strain evidence="2">QUZm001</strain>
    </source>
</reference>
<protein>
    <submittedName>
        <fullName evidence="2">Uncharacterized protein</fullName>
    </submittedName>
</protein>
<feature type="transmembrane region" description="Helical" evidence="1">
    <location>
        <begin position="274"/>
        <end position="296"/>
    </location>
</feature>
<gene>
    <name evidence="2" type="ORF">Zmor_008198</name>
</gene>
<evidence type="ECO:0000313" key="2">
    <source>
        <dbReference type="EMBL" id="KAJ3663991.1"/>
    </source>
</evidence>
<feature type="transmembrane region" description="Helical" evidence="1">
    <location>
        <begin position="138"/>
        <end position="160"/>
    </location>
</feature>
<dbReference type="AlphaFoldDB" id="A0AA38IZ60"/>